<evidence type="ECO:0000313" key="1">
    <source>
        <dbReference type="EMBL" id="KAK9292169.1"/>
    </source>
</evidence>
<dbReference type="Proteomes" id="UP001415857">
    <property type="component" value="Unassembled WGS sequence"/>
</dbReference>
<reference evidence="1 2" key="1">
    <citation type="journal article" date="2024" name="Plant J.">
        <title>Genome sequences and population genomics reveal climatic adaptation and genomic divergence between two closely related sweetgum species.</title>
        <authorList>
            <person name="Xu W.Q."/>
            <person name="Ren C.Q."/>
            <person name="Zhang X.Y."/>
            <person name="Comes H.P."/>
            <person name="Liu X.H."/>
            <person name="Li Y.G."/>
            <person name="Kettle C.J."/>
            <person name="Jalonen R."/>
            <person name="Gaisberger H."/>
            <person name="Ma Y.Z."/>
            <person name="Qiu Y.X."/>
        </authorList>
    </citation>
    <scope>NUCLEOTIDE SEQUENCE [LARGE SCALE GENOMIC DNA]</scope>
    <source>
        <strain evidence="1">Hangzhou</strain>
    </source>
</reference>
<organism evidence="1 2">
    <name type="scientific">Liquidambar formosana</name>
    <name type="common">Formosan gum</name>
    <dbReference type="NCBI Taxonomy" id="63359"/>
    <lineage>
        <taxon>Eukaryota</taxon>
        <taxon>Viridiplantae</taxon>
        <taxon>Streptophyta</taxon>
        <taxon>Embryophyta</taxon>
        <taxon>Tracheophyta</taxon>
        <taxon>Spermatophyta</taxon>
        <taxon>Magnoliopsida</taxon>
        <taxon>eudicotyledons</taxon>
        <taxon>Gunneridae</taxon>
        <taxon>Pentapetalae</taxon>
        <taxon>Saxifragales</taxon>
        <taxon>Altingiaceae</taxon>
        <taxon>Liquidambar</taxon>
    </lineage>
</organism>
<proteinExistence type="predicted"/>
<gene>
    <name evidence="1" type="ORF">L1049_020128</name>
</gene>
<keyword evidence="2" id="KW-1185">Reference proteome</keyword>
<protein>
    <submittedName>
        <fullName evidence="1">Uncharacterized protein</fullName>
    </submittedName>
</protein>
<dbReference type="AlphaFoldDB" id="A0AAP0SAV7"/>
<dbReference type="EMBL" id="JBBPBK010000001">
    <property type="protein sequence ID" value="KAK9292169.1"/>
    <property type="molecule type" value="Genomic_DNA"/>
</dbReference>
<comment type="caution">
    <text evidence="1">The sequence shown here is derived from an EMBL/GenBank/DDBJ whole genome shotgun (WGS) entry which is preliminary data.</text>
</comment>
<name>A0AAP0SAV7_LIQFO</name>
<dbReference type="Gene3D" id="3.40.50.720">
    <property type="entry name" value="NAD(P)-binding Rossmann-like Domain"/>
    <property type="match status" value="1"/>
</dbReference>
<evidence type="ECO:0000313" key="2">
    <source>
        <dbReference type="Proteomes" id="UP001415857"/>
    </source>
</evidence>
<accession>A0AAP0SAV7</accession>
<sequence>MTIFNELPISIEMIKRNVTGIWEFTDVGVVSHNEISEMYWDYIIQLHMEEFLIEELAKVIIAQRSNNKFDATKLKQEFLTLPLWSHSNSIFLSAKSENSCSLTLWVLFFCFFCIYIV</sequence>